<dbReference type="Pfam" id="PF16227">
    <property type="entry name" value="DUF4886"/>
    <property type="match status" value="1"/>
</dbReference>
<dbReference type="InterPro" id="IPR036514">
    <property type="entry name" value="SGNH_hydro_sf"/>
</dbReference>
<dbReference type="EMBL" id="DVNA01000076">
    <property type="protein sequence ID" value="HIU54826.1"/>
    <property type="molecule type" value="Genomic_DNA"/>
</dbReference>
<accession>A0A9D1M6Z9</accession>
<evidence type="ECO:0000313" key="2">
    <source>
        <dbReference type="EMBL" id="HIU54826.1"/>
    </source>
</evidence>
<sequence length="279" mass="31461">MIRLFLFLTLFLSVVCTDARIKGDTIKILAVGNSFSEDGVAYLDEIAAAAGVPIVIGNLYIGGCSLQRHWENIAGDRHHYVYQKNKNNQYTSTGKYSLLEGLTDEDWDYITVQQVSQDAGMLPTYYPYIQDILAYLKNYATNPEVQFAFQQTWAYAQSSTHGGFKNYGKDQQKMYQSIVQTTQEVIQRENIPLVIPSGTAIQNLRAVVGDTLCRDGYHLSYALGRYTAACVWFETLCQKSVIGNPFFPKGISEQVAREAQKAAHAAVRHPYRITEKKKR</sequence>
<evidence type="ECO:0000259" key="1">
    <source>
        <dbReference type="Pfam" id="PF16227"/>
    </source>
</evidence>
<dbReference type="GO" id="GO:0016788">
    <property type="term" value="F:hydrolase activity, acting on ester bonds"/>
    <property type="evidence" value="ECO:0007669"/>
    <property type="project" value="UniProtKB-ARBA"/>
</dbReference>
<dbReference type="InterPro" id="IPR032616">
    <property type="entry name" value="DUF4886"/>
</dbReference>
<dbReference type="Gene3D" id="3.40.50.1110">
    <property type="entry name" value="SGNH hydrolase"/>
    <property type="match status" value="1"/>
</dbReference>
<dbReference type="AlphaFoldDB" id="A0A9D1M6Z9"/>
<comment type="caution">
    <text evidence="2">The sequence shown here is derived from an EMBL/GenBank/DDBJ whole genome shotgun (WGS) entry which is preliminary data.</text>
</comment>
<organism evidence="2 3">
    <name type="scientific">Candidatus Gallibacteroides avistercoris</name>
    <dbReference type="NCBI Taxonomy" id="2840833"/>
    <lineage>
        <taxon>Bacteria</taxon>
        <taxon>Pseudomonadati</taxon>
        <taxon>Bacteroidota</taxon>
        <taxon>Bacteroidia</taxon>
        <taxon>Bacteroidales</taxon>
        <taxon>Bacteroidaceae</taxon>
        <taxon>Bacteroidaceae incertae sedis</taxon>
        <taxon>Candidatus Gallibacteroides</taxon>
    </lineage>
</organism>
<reference evidence="2" key="2">
    <citation type="journal article" date="2021" name="PeerJ">
        <title>Extensive microbial diversity within the chicken gut microbiome revealed by metagenomics and culture.</title>
        <authorList>
            <person name="Gilroy R."/>
            <person name="Ravi A."/>
            <person name="Getino M."/>
            <person name="Pursley I."/>
            <person name="Horton D.L."/>
            <person name="Alikhan N.F."/>
            <person name="Baker D."/>
            <person name="Gharbi K."/>
            <person name="Hall N."/>
            <person name="Watson M."/>
            <person name="Adriaenssens E.M."/>
            <person name="Foster-Nyarko E."/>
            <person name="Jarju S."/>
            <person name="Secka A."/>
            <person name="Antonio M."/>
            <person name="Oren A."/>
            <person name="Chaudhuri R.R."/>
            <person name="La Ragione R."/>
            <person name="Hildebrand F."/>
            <person name="Pallen M.J."/>
        </authorList>
    </citation>
    <scope>NUCLEOTIDE SEQUENCE</scope>
    <source>
        <strain evidence="2">CHK158-818</strain>
    </source>
</reference>
<protein>
    <submittedName>
        <fullName evidence="2">DUF4886 domain-containing protein</fullName>
    </submittedName>
</protein>
<reference evidence="2" key="1">
    <citation type="submission" date="2020-10" db="EMBL/GenBank/DDBJ databases">
        <authorList>
            <person name="Gilroy R."/>
        </authorList>
    </citation>
    <scope>NUCLEOTIDE SEQUENCE</scope>
    <source>
        <strain evidence="2">CHK158-818</strain>
    </source>
</reference>
<dbReference type="Proteomes" id="UP000824112">
    <property type="component" value="Unassembled WGS sequence"/>
</dbReference>
<gene>
    <name evidence="2" type="ORF">IAB03_03345</name>
</gene>
<feature type="domain" description="DUF4886" evidence="1">
    <location>
        <begin position="27"/>
        <end position="266"/>
    </location>
</feature>
<name>A0A9D1M6Z9_9BACT</name>
<evidence type="ECO:0000313" key="3">
    <source>
        <dbReference type="Proteomes" id="UP000824112"/>
    </source>
</evidence>
<proteinExistence type="predicted"/>